<dbReference type="PROSITE" id="PS50893">
    <property type="entry name" value="ABC_TRANSPORTER_2"/>
    <property type="match status" value="1"/>
</dbReference>
<dbReference type="Pfam" id="PF00005">
    <property type="entry name" value="ABC_tran"/>
    <property type="match status" value="1"/>
</dbReference>
<evidence type="ECO:0000256" key="4">
    <source>
        <dbReference type="ARBA" id="ARBA00022840"/>
    </source>
</evidence>
<sequence length="253" mass="28641">MNITEVLRLENITKIYKQETHQVFALRDVCCSLNKGEMVAIMGTSGSGKSTLLNMVSALDEPTSGDLYLLGKKTKEIFKEPHASDYRKANIGFIFQSFQLLKNLNVEDNIALPLILNDVSQVEIRERIGWVMKQLGIDKWRKHRPTELSGGQQQRVAVARAIITNPPILLADEPTGSLDFNTTKDIMNLLVQLKEANNQSILLVTHDPYVATFANRVLFFHDGQIINEYHNTHQEQDLDIILSKFKEITRGGH</sequence>
<dbReference type="Gene3D" id="3.40.50.300">
    <property type="entry name" value="P-loop containing nucleotide triphosphate hydrolases"/>
    <property type="match status" value="1"/>
</dbReference>
<dbReference type="CDD" id="cd03255">
    <property type="entry name" value="ABC_MJ0796_LolCDE_FtsE"/>
    <property type="match status" value="1"/>
</dbReference>
<dbReference type="PROSITE" id="PS00211">
    <property type="entry name" value="ABC_TRANSPORTER_1"/>
    <property type="match status" value="1"/>
</dbReference>
<dbReference type="GO" id="GO:0098796">
    <property type="term" value="C:membrane protein complex"/>
    <property type="evidence" value="ECO:0007669"/>
    <property type="project" value="UniProtKB-ARBA"/>
</dbReference>
<evidence type="ECO:0000313" key="7">
    <source>
        <dbReference type="Proteomes" id="UP000678228"/>
    </source>
</evidence>
<reference evidence="6" key="1">
    <citation type="submission" date="2021-03" db="EMBL/GenBank/DDBJ databases">
        <title>Bacillus suaedae sp. nov., isolated from Suaeda aralocaspica.</title>
        <authorList>
            <person name="Lei R.F.R."/>
        </authorList>
    </citation>
    <scope>NUCLEOTIDE SEQUENCE</scope>
    <source>
        <strain evidence="6">YZJH907-2</strain>
    </source>
</reference>
<dbReference type="GO" id="GO:0022857">
    <property type="term" value="F:transmembrane transporter activity"/>
    <property type="evidence" value="ECO:0007669"/>
    <property type="project" value="TreeGrafter"/>
</dbReference>
<proteinExistence type="inferred from homology"/>
<feature type="domain" description="ABC transporter" evidence="5">
    <location>
        <begin position="7"/>
        <end position="247"/>
    </location>
</feature>
<dbReference type="GO" id="GO:0016887">
    <property type="term" value="F:ATP hydrolysis activity"/>
    <property type="evidence" value="ECO:0007669"/>
    <property type="project" value="InterPro"/>
</dbReference>
<keyword evidence="4 6" id="KW-0067">ATP-binding</keyword>
<name>A0A940WU74_9BACI</name>
<keyword evidence="7" id="KW-1185">Reference proteome</keyword>
<comment type="caution">
    <text evidence="6">The sequence shown here is derived from an EMBL/GenBank/DDBJ whole genome shotgun (WGS) entry which is preliminary data.</text>
</comment>
<dbReference type="EMBL" id="JAGKSQ010000004">
    <property type="protein sequence ID" value="MBP3951833.1"/>
    <property type="molecule type" value="Genomic_DNA"/>
</dbReference>
<evidence type="ECO:0000259" key="5">
    <source>
        <dbReference type="PROSITE" id="PS50893"/>
    </source>
</evidence>
<dbReference type="RefSeq" id="WP_210597521.1">
    <property type="nucleotide sequence ID" value="NZ_JAGKSQ010000004.1"/>
</dbReference>
<dbReference type="AlphaFoldDB" id="A0A940WU74"/>
<dbReference type="GO" id="GO:0005524">
    <property type="term" value="F:ATP binding"/>
    <property type="evidence" value="ECO:0007669"/>
    <property type="project" value="UniProtKB-KW"/>
</dbReference>
<keyword evidence="2" id="KW-0813">Transport</keyword>
<protein>
    <submittedName>
        <fullName evidence="6">ABC transporter ATP-binding protein</fullName>
    </submittedName>
</protein>
<accession>A0A940WU74</accession>
<dbReference type="InterPro" id="IPR003593">
    <property type="entry name" value="AAA+_ATPase"/>
</dbReference>
<organism evidence="6 7">
    <name type="scientific">Halalkalibacter suaedae</name>
    <dbReference type="NCBI Taxonomy" id="2822140"/>
    <lineage>
        <taxon>Bacteria</taxon>
        <taxon>Bacillati</taxon>
        <taxon>Bacillota</taxon>
        <taxon>Bacilli</taxon>
        <taxon>Bacillales</taxon>
        <taxon>Bacillaceae</taxon>
        <taxon>Halalkalibacter</taxon>
    </lineage>
</organism>
<evidence type="ECO:0000256" key="3">
    <source>
        <dbReference type="ARBA" id="ARBA00022741"/>
    </source>
</evidence>
<dbReference type="InterPro" id="IPR027417">
    <property type="entry name" value="P-loop_NTPase"/>
</dbReference>
<evidence type="ECO:0000313" key="6">
    <source>
        <dbReference type="EMBL" id="MBP3951833.1"/>
    </source>
</evidence>
<dbReference type="SUPFAM" id="SSF52540">
    <property type="entry name" value="P-loop containing nucleoside triphosphate hydrolases"/>
    <property type="match status" value="1"/>
</dbReference>
<keyword evidence="3" id="KW-0547">Nucleotide-binding</keyword>
<gene>
    <name evidence="6" type="ORF">J7W16_11890</name>
</gene>
<dbReference type="InterPro" id="IPR017911">
    <property type="entry name" value="MacB-like_ATP-bd"/>
</dbReference>
<evidence type="ECO:0000256" key="2">
    <source>
        <dbReference type="ARBA" id="ARBA00022448"/>
    </source>
</evidence>
<dbReference type="InterPro" id="IPR003439">
    <property type="entry name" value="ABC_transporter-like_ATP-bd"/>
</dbReference>
<comment type="similarity">
    <text evidence="1">Belongs to the ABC transporter superfamily.</text>
</comment>
<dbReference type="SMART" id="SM00382">
    <property type="entry name" value="AAA"/>
    <property type="match status" value="1"/>
</dbReference>
<evidence type="ECO:0000256" key="1">
    <source>
        <dbReference type="ARBA" id="ARBA00005417"/>
    </source>
</evidence>
<dbReference type="GO" id="GO:0005886">
    <property type="term" value="C:plasma membrane"/>
    <property type="evidence" value="ECO:0007669"/>
    <property type="project" value="TreeGrafter"/>
</dbReference>
<dbReference type="Proteomes" id="UP000678228">
    <property type="component" value="Unassembled WGS sequence"/>
</dbReference>
<dbReference type="PANTHER" id="PTHR24220:SF692">
    <property type="entry name" value="ABC TRANSPORTER DOMAIN-CONTAINING PROTEIN"/>
    <property type="match status" value="1"/>
</dbReference>
<dbReference type="FunFam" id="3.40.50.300:FF:000032">
    <property type="entry name" value="Export ABC transporter ATP-binding protein"/>
    <property type="match status" value="1"/>
</dbReference>
<dbReference type="InterPro" id="IPR015854">
    <property type="entry name" value="ABC_transpr_LolD-like"/>
</dbReference>
<dbReference type="InterPro" id="IPR017871">
    <property type="entry name" value="ABC_transporter-like_CS"/>
</dbReference>
<dbReference type="PANTHER" id="PTHR24220">
    <property type="entry name" value="IMPORT ATP-BINDING PROTEIN"/>
    <property type="match status" value="1"/>
</dbReference>